<dbReference type="SUPFAM" id="SSF55347">
    <property type="entry name" value="Glyceraldehyde-3-phosphate dehydrogenase-like, C-terminal domain"/>
    <property type="match status" value="1"/>
</dbReference>
<dbReference type="PANTHER" id="PTHR43377">
    <property type="entry name" value="BILIVERDIN REDUCTASE A"/>
    <property type="match status" value="1"/>
</dbReference>
<evidence type="ECO:0000256" key="1">
    <source>
        <dbReference type="ARBA" id="ARBA00023027"/>
    </source>
</evidence>
<feature type="domain" description="GFO/IDH/MocA-like oxidoreductase" evidence="3">
    <location>
        <begin position="135"/>
        <end position="258"/>
    </location>
</feature>
<keyword evidence="1" id="KW-0520">NAD</keyword>
<dbReference type="InterPro" id="IPR036291">
    <property type="entry name" value="NAD(P)-bd_dom_sf"/>
</dbReference>
<accession>A0ABY5KRI8</accession>
<dbReference type="Proteomes" id="UP001316384">
    <property type="component" value="Chromosome"/>
</dbReference>
<dbReference type="Gene3D" id="3.40.50.720">
    <property type="entry name" value="NAD(P)-binding Rossmann-like Domain"/>
    <property type="match status" value="1"/>
</dbReference>
<name>A0ABY5KRI8_9CELL</name>
<reference evidence="4 5" key="1">
    <citation type="submission" date="2022-07" db="EMBL/GenBank/DDBJ databases">
        <title>Novel species in genus cellulomonas.</title>
        <authorList>
            <person name="Ye L."/>
        </authorList>
    </citation>
    <scope>NUCLEOTIDE SEQUENCE [LARGE SCALE GENOMIC DNA]</scope>
    <source>
        <strain evidence="5">zg-B89</strain>
    </source>
</reference>
<evidence type="ECO:0000313" key="5">
    <source>
        <dbReference type="Proteomes" id="UP001316384"/>
    </source>
</evidence>
<dbReference type="RefSeq" id="WP_227577090.1">
    <property type="nucleotide sequence ID" value="NZ_CP101987.1"/>
</dbReference>
<feature type="domain" description="Gfo/Idh/MocA-like oxidoreductase N-terminal" evidence="2">
    <location>
        <begin position="6"/>
        <end position="126"/>
    </location>
</feature>
<dbReference type="EMBL" id="CP101987">
    <property type="protein sequence ID" value="UUI72056.1"/>
    <property type="molecule type" value="Genomic_DNA"/>
</dbReference>
<evidence type="ECO:0000259" key="3">
    <source>
        <dbReference type="Pfam" id="PF22725"/>
    </source>
</evidence>
<gene>
    <name evidence="4" type="ORF">NP048_00875</name>
</gene>
<dbReference type="Gene3D" id="3.30.360.10">
    <property type="entry name" value="Dihydrodipicolinate Reductase, domain 2"/>
    <property type="match status" value="1"/>
</dbReference>
<dbReference type="Pfam" id="PF01408">
    <property type="entry name" value="GFO_IDH_MocA"/>
    <property type="match status" value="1"/>
</dbReference>
<organism evidence="4 5">
    <name type="scientific">Cellulomonas xiejunii</name>
    <dbReference type="NCBI Taxonomy" id="2968083"/>
    <lineage>
        <taxon>Bacteria</taxon>
        <taxon>Bacillati</taxon>
        <taxon>Actinomycetota</taxon>
        <taxon>Actinomycetes</taxon>
        <taxon>Micrococcales</taxon>
        <taxon>Cellulomonadaceae</taxon>
        <taxon>Cellulomonas</taxon>
    </lineage>
</organism>
<proteinExistence type="predicted"/>
<evidence type="ECO:0000313" key="4">
    <source>
        <dbReference type="EMBL" id="UUI72056.1"/>
    </source>
</evidence>
<evidence type="ECO:0000259" key="2">
    <source>
        <dbReference type="Pfam" id="PF01408"/>
    </source>
</evidence>
<dbReference type="Pfam" id="PF22725">
    <property type="entry name" value="GFO_IDH_MocA_C3"/>
    <property type="match status" value="1"/>
</dbReference>
<dbReference type="InterPro" id="IPR000683">
    <property type="entry name" value="Gfo/Idh/MocA-like_OxRdtase_N"/>
</dbReference>
<dbReference type="SUPFAM" id="SSF51735">
    <property type="entry name" value="NAD(P)-binding Rossmann-fold domains"/>
    <property type="match status" value="1"/>
</dbReference>
<dbReference type="PANTHER" id="PTHR43377:SF1">
    <property type="entry name" value="BILIVERDIN REDUCTASE A"/>
    <property type="match status" value="1"/>
</dbReference>
<dbReference type="InterPro" id="IPR051450">
    <property type="entry name" value="Gfo/Idh/MocA_Oxidoreductases"/>
</dbReference>
<protein>
    <submittedName>
        <fullName evidence="4">Gfo/Idh/MocA family oxidoreductase</fullName>
    </submittedName>
</protein>
<keyword evidence="5" id="KW-1185">Reference proteome</keyword>
<sequence length="360" mass="38361">MSVSKRICMVGAGRVGRLHTRSIMERLGHRARVTAIVDPSREVAEELARDYGVEVVCSSLEEALERGVYDGVVITTPTFTHHALALTALAAGLHVHLEKPMAMNVVECREITGAAERAGVALQLGYMRRFDRNFVDAAELLRSGEIGDPMIIKSLTHGPGLPPAWANDIRTSNGMLAEVNSHDLDTISWFAASEPVEIHATVANHKGADRGVTSEHFYDTLLATVTFESGALASVAGVCPADYGYDARVEVTCTGGMVQVGDTGPGGLSVLPAGNHQHSRPVFRSWRDRFADAYVEEMLALLDVMDGAPVRVGAADGTRAVALVLAGTLSILDGRPVRVAEVTGPDFVPSWQAAAAEARS</sequence>
<dbReference type="InterPro" id="IPR055170">
    <property type="entry name" value="GFO_IDH_MocA-like_dom"/>
</dbReference>